<evidence type="ECO:0000256" key="2">
    <source>
        <dbReference type="PROSITE-ProRule" id="PRU00169"/>
    </source>
</evidence>
<reference evidence="4 5" key="1">
    <citation type="journal article" date="2019" name="Environ. Microbiol.">
        <title>Species interactions and distinct microbial communities in high Arctic permafrost affected cryosols are associated with the CH4 and CO2 gas fluxes.</title>
        <authorList>
            <person name="Altshuler I."/>
            <person name="Hamel J."/>
            <person name="Turney S."/>
            <person name="Magnuson E."/>
            <person name="Levesque R."/>
            <person name="Greer C."/>
            <person name="Whyte L.G."/>
        </authorList>
    </citation>
    <scope>NUCLEOTIDE SEQUENCE [LARGE SCALE GENOMIC DNA]</scope>
    <source>
        <strain evidence="4 5">S9.3B</strain>
    </source>
</reference>
<protein>
    <submittedName>
        <fullName evidence="4">Response regulator</fullName>
    </submittedName>
</protein>
<proteinExistence type="predicted"/>
<dbReference type="PROSITE" id="PS50110">
    <property type="entry name" value="RESPONSE_REGULATORY"/>
    <property type="match status" value="1"/>
</dbReference>
<keyword evidence="5" id="KW-1185">Reference proteome</keyword>
<dbReference type="InterPro" id="IPR001789">
    <property type="entry name" value="Sig_transdc_resp-reg_receiver"/>
</dbReference>
<organism evidence="4 5">
    <name type="scientific">Muricoccus nepalensis</name>
    <dbReference type="NCBI Taxonomy" id="1854500"/>
    <lineage>
        <taxon>Bacteria</taxon>
        <taxon>Pseudomonadati</taxon>
        <taxon>Pseudomonadota</taxon>
        <taxon>Alphaproteobacteria</taxon>
        <taxon>Acetobacterales</taxon>
        <taxon>Roseomonadaceae</taxon>
        <taxon>Muricoccus</taxon>
    </lineage>
</organism>
<dbReference type="AlphaFoldDB" id="A0A502GFU5"/>
<sequence length="144" mass="15536">MRAEGSMNLREPGFDVVVLEDDDLVRDVLTDIMEAEGFAVCPATNVGEAMARLAASDGCSLLLTDIDLGPGPSGFEAARMAQEKHPGLPVIYLTGRPSHGNGREFGPRERFLRKPFRTRELVDAMRSLGVNPPEAPRLSCAGGR</sequence>
<name>A0A502GFU5_9PROT</name>
<evidence type="ECO:0000256" key="1">
    <source>
        <dbReference type="ARBA" id="ARBA00022553"/>
    </source>
</evidence>
<gene>
    <name evidence="4" type="ORF">EAH89_03300</name>
</gene>
<dbReference type="PANTHER" id="PTHR44591">
    <property type="entry name" value="STRESS RESPONSE REGULATOR PROTEIN 1"/>
    <property type="match status" value="1"/>
</dbReference>
<dbReference type="Gene3D" id="3.40.50.2300">
    <property type="match status" value="1"/>
</dbReference>
<evidence type="ECO:0000313" key="5">
    <source>
        <dbReference type="Proteomes" id="UP000317078"/>
    </source>
</evidence>
<feature type="domain" description="Response regulatory" evidence="3">
    <location>
        <begin position="15"/>
        <end position="129"/>
    </location>
</feature>
<evidence type="ECO:0000259" key="3">
    <source>
        <dbReference type="PROSITE" id="PS50110"/>
    </source>
</evidence>
<dbReference type="InterPro" id="IPR011006">
    <property type="entry name" value="CheY-like_superfamily"/>
</dbReference>
<comment type="caution">
    <text evidence="4">The sequence shown here is derived from an EMBL/GenBank/DDBJ whole genome shotgun (WGS) entry which is preliminary data.</text>
</comment>
<dbReference type="SUPFAM" id="SSF52172">
    <property type="entry name" value="CheY-like"/>
    <property type="match status" value="1"/>
</dbReference>
<dbReference type="InterPro" id="IPR050595">
    <property type="entry name" value="Bact_response_regulator"/>
</dbReference>
<evidence type="ECO:0000313" key="4">
    <source>
        <dbReference type="EMBL" id="TPG60418.1"/>
    </source>
</evidence>
<dbReference type="EMBL" id="RCZP01000002">
    <property type="protein sequence ID" value="TPG60418.1"/>
    <property type="molecule type" value="Genomic_DNA"/>
</dbReference>
<dbReference type="Pfam" id="PF00072">
    <property type="entry name" value="Response_reg"/>
    <property type="match status" value="1"/>
</dbReference>
<dbReference type="Proteomes" id="UP000317078">
    <property type="component" value="Unassembled WGS sequence"/>
</dbReference>
<feature type="modified residue" description="4-aspartylphosphate" evidence="2">
    <location>
        <position position="65"/>
    </location>
</feature>
<dbReference type="SMART" id="SM00448">
    <property type="entry name" value="REC"/>
    <property type="match status" value="1"/>
</dbReference>
<dbReference type="PANTHER" id="PTHR44591:SF21">
    <property type="entry name" value="TWO-COMPONENT RESPONSE REGULATOR"/>
    <property type="match status" value="1"/>
</dbReference>
<dbReference type="GO" id="GO:0000160">
    <property type="term" value="P:phosphorelay signal transduction system"/>
    <property type="evidence" value="ECO:0007669"/>
    <property type="project" value="InterPro"/>
</dbReference>
<keyword evidence="1 2" id="KW-0597">Phosphoprotein</keyword>
<dbReference type="OrthoDB" id="8019678at2"/>
<accession>A0A502GFU5</accession>